<evidence type="ECO:0000313" key="3">
    <source>
        <dbReference type="EMBL" id="KJL29510.1"/>
    </source>
</evidence>
<dbReference type="OrthoDB" id="5057430at2"/>
<name>A0A0F0LB26_9MICO</name>
<dbReference type="EMBL" id="JYIW01000023">
    <property type="protein sequence ID" value="KJL29510.1"/>
    <property type="molecule type" value="Genomic_DNA"/>
</dbReference>
<feature type="signal peptide" evidence="2">
    <location>
        <begin position="1"/>
        <end position="29"/>
    </location>
</feature>
<comment type="caution">
    <text evidence="3">The sequence shown here is derived from an EMBL/GenBank/DDBJ whole genome shotgun (WGS) entry which is preliminary data.</text>
</comment>
<evidence type="ECO:0000313" key="4">
    <source>
        <dbReference type="Proteomes" id="UP000033640"/>
    </source>
</evidence>
<dbReference type="Proteomes" id="UP000033640">
    <property type="component" value="Unassembled WGS sequence"/>
</dbReference>
<sequence length="237" mass="25119">MRGEWKRGLMAAAAVGLVMTMTSCGSATAPEGDELYRDGEKNYVAYATVMHSVIMAIHEGDWVVDQGAFGATPIPCRIGGEVSGYTFSWVRVLEPAEEIDVDAVVAAATSAFEDAGVETETARFGEGERQEVNVIGTGGDVGRGVVTIRPGRNQISASATPGCMPGDAADLSDMVFGELAYEGASLRFPAFEGPGWQPRFYFPKEGSPVYFNADGTPIEPQPTTTEYPVAPYGESTP</sequence>
<evidence type="ECO:0008006" key="5">
    <source>
        <dbReference type="Google" id="ProtNLM"/>
    </source>
</evidence>
<reference evidence="3 4" key="1">
    <citation type="submission" date="2015-02" db="EMBL/GenBank/DDBJ databases">
        <title>Draft genome sequences of ten Microbacterium spp. with emphasis on heavy metal contaminated environments.</title>
        <authorList>
            <person name="Corretto E."/>
        </authorList>
    </citation>
    <scope>NUCLEOTIDE SEQUENCE [LARGE SCALE GENOMIC DNA]</scope>
    <source>
        <strain evidence="3 4">BEL4b</strain>
    </source>
</reference>
<protein>
    <recommendedName>
        <fullName evidence="5">Lipoprotein</fullName>
    </recommendedName>
</protein>
<dbReference type="PROSITE" id="PS51257">
    <property type="entry name" value="PROKAR_LIPOPROTEIN"/>
    <property type="match status" value="1"/>
</dbReference>
<feature type="region of interest" description="Disordered" evidence="1">
    <location>
        <begin position="212"/>
        <end position="237"/>
    </location>
</feature>
<gene>
    <name evidence="3" type="ORF">RS83_01527</name>
</gene>
<feature type="chain" id="PRO_5039242931" description="Lipoprotein" evidence="2">
    <location>
        <begin position="30"/>
        <end position="237"/>
    </location>
</feature>
<proteinExistence type="predicted"/>
<organism evidence="3 4">
    <name type="scientific">Microbacterium oxydans</name>
    <dbReference type="NCBI Taxonomy" id="82380"/>
    <lineage>
        <taxon>Bacteria</taxon>
        <taxon>Bacillati</taxon>
        <taxon>Actinomycetota</taxon>
        <taxon>Actinomycetes</taxon>
        <taxon>Micrococcales</taxon>
        <taxon>Microbacteriaceae</taxon>
        <taxon>Microbacterium</taxon>
    </lineage>
</organism>
<accession>A0A0F0LB26</accession>
<keyword evidence="2" id="KW-0732">Signal</keyword>
<dbReference type="RefSeq" id="WP_045278932.1">
    <property type="nucleotide sequence ID" value="NZ_CAKKLT010000024.1"/>
</dbReference>
<evidence type="ECO:0000256" key="2">
    <source>
        <dbReference type="SAM" id="SignalP"/>
    </source>
</evidence>
<dbReference type="AlphaFoldDB" id="A0A0F0LB26"/>
<dbReference type="PATRIC" id="fig|82380.11.peg.1565"/>
<evidence type="ECO:0000256" key="1">
    <source>
        <dbReference type="SAM" id="MobiDB-lite"/>
    </source>
</evidence>